<protein>
    <submittedName>
        <fullName evidence="2">Uncharacterized protein</fullName>
    </submittedName>
</protein>
<dbReference type="EMBL" id="BDIP01007276">
    <property type="protein sequence ID" value="GCA64456.1"/>
    <property type="molecule type" value="Genomic_DNA"/>
</dbReference>
<keyword evidence="3" id="KW-1185">Reference proteome</keyword>
<feature type="region of interest" description="Disordered" evidence="1">
    <location>
        <begin position="260"/>
        <end position="279"/>
    </location>
</feature>
<feature type="region of interest" description="Disordered" evidence="1">
    <location>
        <begin position="213"/>
        <end position="238"/>
    </location>
</feature>
<gene>
    <name evidence="2" type="ORF">KIPB_014314</name>
</gene>
<evidence type="ECO:0000313" key="2">
    <source>
        <dbReference type="EMBL" id="GCA64456.1"/>
    </source>
</evidence>
<reference evidence="2 3" key="1">
    <citation type="journal article" date="2018" name="PLoS ONE">
        <title>The draft genome of Kipferlia bialata reveals reductive genome evolution in fornicate parasites.</title>
        <authorList>
            <person name="Tanifuji G."/>
            <person name="Takabayashi S."/>
            <person name="Kume K."/>
            <person name="Takagi M."/>
            <person name="Nakayama T."/>
            <person name="Kamikawa R."/>
            <person name="Inagaki Y."/>
            <person name="Hashimoto T."/>
        </authorList>
    </citation>
    <scope>NUCLEOTIDE SEQUENCE [LARGE SCALE GENOMIC DNA]</scope>
    <source>
        <strain evidence="2">NY0173</strain>
    </source>
</reference>
<feature type="non-terminal residue" evidence="2">
    <location>
        <position position="372"/>
    </location>
</feature>
<evidence type="ECO:0000256" key="1">
    <source>
        <dbReference type="SAM" id="MobiDB-lite"/>
    </source>
</evidence>
<name>A0A391NWS6_9EUKA</name>
<accession>A0A391NWS6</accession>
<proteinExistence type="predicted"/>
<organism evidence="2 3">
    <name type="scientific">Kipferlia bialata</name>
    <dbReference type="NCBI Taxonomy" id="797122"/>
    <lineage>
        <taxon>Eukaryota</taxon>
        <taxon>Metamonada</taxon>
        <taxon>Carpediemonas-like organisms</taxon>
        <taxon>Kipferlia</taxon>
    </lineage>
</organism>
<evidence type="ECO:0000313" key="3">
    <source>
        <dbReference type="Proteomes" id="UP000265618"/>
    </source>
</evidence>
<comment type="caution">
    <text evidence="2">The sequence shown here is derived from an EMBL/GenBank/DDBJ whole genome shotgun (WGS) entry which is preliminary data.</text>
</comment>
<dbReference type="AlphaFoldDB" id="A0A391NWS6"/>
<sequence>MRTGTSGYMPQDDALDILRAELGDGGWNSPPLLIQCLVRVAGQFPSYQAVLAQMALGVGVDGIPQVDLSAISLDAEDMRHALGVLYAAPPIQNLILHPDTPLHVASYLRRAAMVQSVASETPVPDAYSYMGPLVPLTQDPVVETGPCIVSVRRILGRGPLEGLNVLTSCSLGKGRCLVVAQRLGTGRSRYRADPSLPCEWYILTKGVTFVEWEEETEDESDYDTGSECQSEGDTPHEGQLQATVDAPVQALQVGTVTASHGGVEAEPAPDSSPADNEVHGVYEPSISSERVNTLPGLTNVNSCYMWMSGGALHVLVHRTTREAHDYNKYRAVPCDPAQLLYRVDPLSLECVPVPDVSLPPYLGVRQLEYAAF</sequence>
<feature type="compositionally biased region" description="Acidic residues" evidence="1">
    <location>
        <begin position="213"/>
        <end position="224"/>
    </location>
</feature>
<dbReference type="Proteomes" id="UP000265618">
    <property type="component" value="Unassembled WGS sequence"/>
</dbReference>